<dbReference type="AlphaFoldDB" id="A0A0R2A1J9"/>
<dbReference type="PANTHER" id="PTHR13538">
    <property type="entry name" value="N-ACETYLTRANSFERASE 6"/>
    <property type="match status" value="1"/>
</dbReference>
<dbReference type="Proteomes" id="UP000051733">
    <property type="component" value="Unassembled WGS sequence"/>
</dbReference>
<dbReference type="Gene3D" id="3.40.630.30">
    <property type="match status" value="1"/>
</dbReference>
<sequence length="149" mass="17410">MKIIVMKQHDQHWDAFAQQIQSVTWTAGRHLAYLMYNHAFLDWERVIVFSDHGQLVGFCALLEHDIVPAVQSPFVGYVFVNNSYRGQGLSEQLVSRAETLAQQLGFDTTYIVTRHVGLYERLGYELFDHRQDRFGRENRMLMKSLKLMS</sequence>
<dbReference type="PANTHER" id="PTHR13538:SF4">
    <property type="entry name" value="N-ALPHA-ACETYLTRANSFERASE 80"/>
    <property type="match status" value="1"/>
</dbReference>
<dbReference type="PROSITE" id="PS51186">
    <property type="entry name" value="GNAT"/>
    <property type="match status" value="1"/>
</dbReference>
<reference evidence="2 3" key="1">
    <citation type="journal article" date="2015" name="Genome Announc.">
        <title>Expanding the biotechnology potential of lactobacilli through comparative genomics of 213 strains and associated genera.</title>
        <authorList>
            <person name="Sun Z."/>
            <person name="Harris H.M."/>
            <person name="McCann A."/>
            <person name="Guo C."/>
            <person name="Argimon S."/>
            <person name="Zhang W."/>
            <person name="Yang X."/>
            <person name="Jeffery I.B."/>
            <person name="Cooney J.C."/>
            <person name="Kagawa T.F."/>
            <person name="Liu W."/>
            <person name="Song Y."/>
            <person name="Salvetti E."/>
            <person name="Wrobel A."/>
            <person name="Rasinkangas P."/>
            <person name="Parkhill J."/>
            <person name="Rea M.C."/>
            <person name="O'Sullivan O."/>
            <person name="Ritari J."/>
            <person name="Douillard F.P."/>
            <person name="Paul Ross R."/>
            <person name="Yang R."/>
            <person name="Briner A.E."/>
            <person name="Felis G.E."/>
            <person name="de Vos W.M."/>
            <person name="Barrangou R."/>
            <person name="Klaenhammer T.R."/>
            <person name="Caufield P.W."/>
            <person name="Cui Y."/>
            <person name="Zhang H."/>
            <person name="O'Toole P.W."/>
        </authorList>
    </citation>
    <scope>NUCLEOTIDE SEQUENCE [LARGE SCALE GENOMIC DNA]</scope>
    <source>
        <strain evidence="2 3">DSM 20634</strain>
    </source>
</reference>
<dbReference type="InterPro" id="IPR039840">
    <property type="entry name" value="NAA80"/>
</dbReference>
<dbReference type="CDD" id="cd04301">
    <property type="entry name" value="NAT_SF"/>
    <property type="match status" value="1"/>
</dbReference>
<evidence type="ECO:0000259" key="1">
    <source>
        <dbReference type="PROSITE" id="PS51186"/>
    </source>
</evidence>
<dbReference type="InterPro" id="IPR000182">
    <property type="entry name" value="GNAT_dom"/>
</dbReference>
<accession>A0A0R2A1J9</accession>
<keyword evidence="2" id="KW-0808">Transferase</keyword>
<gene>
    <name evidence="2" type="ORF">FC26_GL002320</name>
</gene>
<comment type="caution">
    <text evidence="2">The sequence shown here is derived from an EMBL/GenBank/DDBJ whole genome shotgun (WGS) entry which is preliminary data.</text>
</comment>
<protein>
    <submittedName>
        <fullName evidence="2">Acetyltransferase, GNAT family</fullName>
    </submittedName>
</protein>
<evidence type="ECO:0000313" key="2">
    <source>
        <dbReference type="EMBL" id="KRM61102.1"/>
    </source>
</evidence>
<keyword evidence="3" id="KW-1185">Reference proteome</keyword>
<dbReference type="Pfam" id="PF13508">
    <property type="entry name" value="Acetyltransf_7"/>
    <property type="match status" value="1"/>
</dbReference>
<dbReference type="InterPro" id="IPR016181">
    <property type="entry name" value="Acyl_CoA_acyltransferase"/>
</dbReference>
<dbReference type="GO" id="GO:0008080">
    <property type="term" value="F:N-acetyltransferase activity"/>
    <property type="evidence" value="ECO:0007669"/>
    <property type="project" value="InterPro"/>
</dbReference>
<dbReference type="GO" id="GO:0005737">
    <property type="term" value="C:cytoplasm"/>
    <property type="evidence" value="ECO:0007669"/>
    <property type="project" value="TreeGrafter"/>
</dbReference>
<dbReference type="RefSeq" id="WP_057779572.1">
    <property type="nucleotide sequence ID" value="NZ_AYYY01000043.1"/>
</dbReference>
<feature type="domain" description="N-acetyltransferase" evidence="1">
    <location>
        <begin position="1"/>
        <end position="148"/>
    </location>
</feature>
<dbReference type="SUPFAM" id="SSF55729">
    <property type="entry name" value="Acyl-CoA N-acyltransferases (Nat)"/>
    <property type="match status" value="1"/>
</dbReference>
<dbReference type="OrthoDB" id="9789053at2"/>
<dbReference type="STRING" id="1423813.FC26_GL002320"/>
<proteinExistence type="predicted"/>
<organism evidence="2 3">
    <name type="scientific">Paucilactobacillus vaccinostercus DSM 20634</name>
    <dbReference type="NCBI Taxonomy" id="1423813"/>
    <lineage>
        <taxon>Bacteria</taxon>
        <taxon>Bacillati</taxon>
        <taxon>Bacillota</taxon>
        <taxon>Bacilli</taxon>
        <taxon>Lactobacillales</taxon>
        <taxon>Lactobacillaceae</taxon>
        <taxon>Paucilactobacillus</taxon>
    </lineage>
</organism>
<dbReference type="EMBL" id="AYYY01000043">
    <property type="protein sequence ID" value="KRM61102.1"/>
    <property type="molecule type" value="Genomic_DNA"/>
</dbReference>
<dbReference type="GO" id="GO:1905502">
    <property type="term" value="F:acetyl-CoA binding"/>
    <property type="evidence" value="ECO:0007669"/>
    <property type="project" value="TreeGrafter"/>
</dbReference>
<name>A0A0R2A1J9_9LACO</name>
<evidence type="ECO:0000313" key="3">
    <source>
        <dbReference type="Proteomes" id="UP000051733"/>
    </source>
</evidence>
<dbReference type="PATRIC" id="fig|1423813.3.peg.2365"/>